<proteinExistence type="predicted"/>
<keyword evidence="1" id="KW-0732">Signal</keyword>
<dbReference type="STRING" id="1094558.ME5_01563"/>
<dbReference type="PATRIC" id="fig|1094558.3.peg.1669"/>
<evidence type="ECO:0000313" key="3">
    <source>
        <dbReference type="Proteomes" id="UP000008952"/>
    </source>
</evidence>
<dbReference type="OrthoDB" id="7923097at2"/>
<dbReference type="eggNOG" id="ENOG5032SUQ">
    <property type="taxonomic scope" value="Bacteria"/>
</dbReference>
<feature type="signal peptide" evidence="1">
    <location>
        <begin position="1"/>
        <end position="24"/>
    </location>
</feature>
<dbReference type="Proteomes" id="UP000008952">
    <property type="component" value="Unassembled WGS sequence"/>
</dbReference>
<name>J1JVM7_9HYPH</name>
<reference evidence="2 3" key="1">
    <citation type="submission" date="2012-03" db="EMBL/GenBank/DDBJ databases">
        <title>The Genome Sequence of Bartonella tamiae Th239.</title>
        <authorList>
            <consortium name="The Broad Institute Genome Sequencing Platform"/>
            <consortium name="The Broad Institute Genome Sequencing Center for Infectious Disease"/>
            <person name="Feldgarden M."/>
            <person name="Kirby J."/>
            <person name="Kosoy M."/>
            <person name="Birtles R."/>
            <person name="Probert W.S."/>
            <person name="Chiaraviglio L."/>
            <person name="Young S.K."/>
            <person name="Zeng Q."/>
            <person name="Gargeya S."/>
            <person name="Fitzgerald M."/>
            <person name="Haas B."/>
            <person name="Abouelleil A."/>
            <person name="Alvarado L."/>
            <person name="Arachchi H.M."/>
            <person name="Berlin A."/>
            <person name="Chapman S.B."/>
            <person name="Gearin G."/>
            <person name="Goldberg J."/>
            <person name="Griggs A."/>
            <person name="Gujja S."/>
            <person name="Hansen M."/>
            <person name="Heiman D."/>
            <person name="Howarth C."/>
            <person name="Larimer J."/>
            <person name="Lui A."/>
            <person name="MacDonald P.J.P."/>
            <person name="McCowen C."/>
            <person name="Montmayeur A."/>
            <person name="Murphy C."/>
            <person name="Neiman D."/>
            <person name="Pearson M."/>
            <person name="Priest M."/>
            <person name="Roberts A."/>
            <person name="Saif S."/>
            <person name="Shea T."/>
            <person name="Sisk P."/>
            <person name="Stolte C."/>
            <person name="Sykes S."/>
            <person name="Wortman J."/>
            <person name="Nusbaum C."/>
            <person name="Birren B."/>
        </authorList>
    </citation>
    <scope>NUCLEOTIDE SEQUENCE [LARGE SCALE GENOMIC DNA]</scope>
    <source>
        <strain evidence="2 3">Th239</strain>
    </source>
</reference>
<protein>
    <submittedName>
        <fullName evidence="2">Uncharacterized protein</fullName>
    </submittedName>
</protein>
<keyword evidence="3" id="KW-1185">Reference proteome</keyword>
<sequence length="176" mass="20037">MKFVSSIIALCVLFISLMSVSLGAEPNRMQKAELNSLITQLNIAAENKNMSVIANNMPTRLFKEMARRLNTKEMALRDNLVEQLENQFANLPAGAYHLDNNNISYHETQNKTFYALVPTRVETNDTIAHYQTLAIFDNTKWHLIYGGQKTVQNPIFLEIYPAFKDVSIPEQIVTTK</sequence>
<dbReference type="AlphaFoldDB" id="J1JVM7"/>
<dbReference type="EMBL" id="AIMB01000008">
    <property type="protein sequence ID" value="EJF89012.1"/>
    <property type="molecule type" value="Genomic_DNA"/>
</dbReference>
<evidence type="ECO:0000313" key="2">
    <source>
        <dbReference type="EMBL" id="EJF89012.1"/>
    </source>
</evidence>
<feature type="chain" id="PRO_5003744452" evidence="1">
    <location>
        <begin position="25"/>
        <end position="176"/>
    </location>
</feature>
<accession>J1JVM7</accession>
<organism evidence="2 3">
    <name type="scientific">Bartonella tamiae Th239</name>
    <dbReference type="NCBI Taxonomy" id="1094558"/>
    <lineage>
        <taxon>Bacteria</taxon>
        <taxon>Pseudomonadati</taxon>
        <taxon>Pseudomonadota</taxon>
        <taxon>Alphaproteobacteria</taxon>
        <taxon>Hyphomicrobiales</taxon>
        <taxon>Bartonellaceae</taxon>
        <taxon>Bartonella</taxon>
    </lineage>
</organism>
<evidence type="ECO:0000256" key="1">
    <source>
        <dbReference type="SAM" id="SignalP"/>
    </source>
</evidence>
<dbReference type="RefSeq" id="WP_008040026.1">
    <property type="nucleotide sequence ID" value="NZ_JH725147.1"/>
</dbReference>
<comment type="caution">
    <text evidence="2">The sequence shown here is derived from an EMBL/GenBank/DDBJ whole genome shotgun (WGS) entry which is preliminary data.</text>
</comment>
<gene>
    <name evidence="2" type="ORF">ME5_01563</name>
</gene>
<dbReference type="HOGENOM" id="CLU_1522298_0_0_5"/>